<evidence type="ECO:0000313" key="2">
    <source>
        <dbReference type="EMBL" id="OMO58088.1"/>
    </source>
</evidence>
<dbReference type="EMBL" id="AWWV01014254">
    <property type="protein sequence ID" value="OMO58088.1"/>
    <property type="molecule type" value="Genomic_DNA"/>
</dbReference>
<keyword evidence="3" id="KW-1185">Reference proteome</keyword>
<proteinExistence type="predicted"/>
<protein>
    <submittedName>
        <fullName evidence="2">Uncharacterized protein</fullName>
    </submittedName>
</protein>
<name>A0A1R3GJ25_COCAP</name>
<evidence type="ECO:0000256" key="1">
    <source>
        <dbReference type="SAM" id="Phobius"/>
    </source>
</evidence>
<feature type="transmembrane region" description="Helical" evidence="1">
    <location>
        <begin position="6"/>
        <end position="25"/>
    </location>
</feature>
<evidence type="ECO:0000313" key="3">
    <source>
        <dbReference type="Proteomes" id="UP000188268"/>
    </source>
</evidence>
<comment type="caution">
    <text evidence="2">The sequence shown here is derived from an EMBL/GenBank/DDBJ whole genome shotgun (WGS) entry which is preliminary data.</text>
</comment>
<keyword evidence="1" id="KW-0812">Transmembrane</keyword>
<organism evidence="2 3">
    <name type="scientific">Corchorus capsularis</name>
    <name type="common">Jute</name>
    <dbReference type="NCBI Taxonomy" id="210143"/>
    <lineage>
        <taxon>Eukaryota</taxon>
        <taxon>Viridiplantae</taxon>
        <taxon>Streptophyta</taxon>
        <taxon>Embryophyta</taxon>
        <taxon>Tracheophyta</taxon>
        <taxon>Spermatophyta</taxon>
        <taxon>Magnoliopsida</taxon>
        <taxon>eudicotyledons</taxon>
        <taxon>Gunneridae</taxon>
        <taxon>Pentapetalae</taxon>
        <taxon>rosids</taxon>
        <taxon>malvids</taxon>
        <taxon>Malvales</taxon>
        <taxon>Malvaceae</taxon>
        <taxon>Grewioideae</taxon>
        <taxon>Apeibeae</taxon>
        <taxon>Corchorus</taxon>
    </lineage>
</organism>
<dbReference type="Gramene" id="OMO58088">
    <property type="protein sequence ID" value="OMO58088"/>
    <property type="gene ID" value="CCACVL1_25592"/>
</dbReference>
<dbReference type="Proteomes" id="UP000188268">
    <property type="component" value="Unassembled WGS sequence"/>
</dbReference>
<sequence>MASSVTALPLSCAIYISISCYYFTLQ</sequence>
<reference evidence="2 3" key="1">
    <citation type="submission" date="2013-09" db="EMBL/GenBank/DDBJ databases">
        <title>Corchorus capsularis genome sequencing.</title>
        <authorList>
            <person name="Alam M."/>
            <person name="Haque M.S."/>
            <person name="Islam M.S."/>
            <person name="Emdad E.M."/>
            <person name="Islam M.M."/>
            <person name="Ahmed B."/>
            <person name="Halim A."/>
            <person name="Hossen Q.M.M."/>
            <person name="Hossain M.Z."/>
            <person name="Ahmed R."/>
            <person name="Khan M.M."/>
            <person name="Islam R."/>
            <person name="Rashid M.M."/>
            <person name="Khan S.A."/>
            <person name="Rahman M.S."/>
            <person name="Alam M."/>
        </authorList>
    </citation>
    <scope>NUCLEOTIDE SEQUENCE [LARGE SCALE GENOMIC DNA]</scope>
    <source>
        <strain evidence="3">cv. CVL-1</strain>
        <tissue evidence="2">Whole seedling</tissue>
    </source>
</reference>
<keyword evidence="1" id="KW-1133">Transmembrane helix</keyword>
<dbReference type="AlphaFoldDB" id="A0A1R3GJ25"/>
<accession>A0A1R3GJ25</accession>
<gene>
    <name evidence="2" type="ORF">CCACVL1_25592</name>
</gene>
<keyword evidence="1" id="KW-0472">Membrane</keyword>